<dbReference type="PROSITE" id="PS51257">
    <property type="entry name" value="PROKAR_LIPOPROTEIN"/>
    <property type="match status" value="1"/>
</dbReference>
<dbReference type="RefSeq" id="WP_193428967.1">
    <property type="nucleotide sequence ID" value="NZ_CBCSIP010000060.1"/>
</dbReference>
<reference evidence="2 3" key="1">
    <citation type="submission" date="2020-02" db="EMBL/GenBank/DDBJ databases">
        <authorList>
            <person name="Babadi Z.K."/>
            <person name="Risdian C."/>
            <person name="Ebrahimipour G.H."/>
            <person name="Wink J."/>
        </authorList>
    </citation>
    <scope>NUCLEOTIDE SEQUENCE [LARGE SCALE GENOMIC DNA]</scope>
    <source>
        <strain evidence="2 3">ZKHCc1 1396</strain>
    </source>
</reference>
<keyword evidence="3" id="KW-1185">Reference proteome</keyword>
<sequence>MKHCLGMFAALILTGLVACGGVESGQAQEEMGQQSSALTCTANCPTGAITCQGASCSAVDGSHVQCGSVIQYCQPLICSKPTACENLNGKACSPSGSSRGCCLGGQPTGGCYCTVNGTWTCMQSPGDP</sequence>
<comment type="caution">
    <text evidence="2">The sequence shown here is derived from an EMBL/GenBank/DDBJ whole genome shotgun (WGS) entry which is preliminary data.</text>
</comment>
<feature type="signal peptide" evidence="1">
    <location>
        <begin position="1"/>
        <end position="20"/>
    </location>
</feature>
<dbReference type="Proteomes" id="UP001516472">
    <property type="component" value="Unassembled WGS sequence"/>
</dbReference>
<proteinExistence type="predicted"/>
<organism evidence="2 3">
    <name type="scientific">Corallococcus soli</name>
    <dbReference type="NCBI Taxonomy" id="2710757"/>
    <lineage>
        <taxon>Bacteria</taxon>
        <taxon>Pseudomonadati</taxon>
        <taxon>Myxococcota</taxon>
        <taxon>Myxococcia</taxon>
        <taxon>Myxococcales</taxon>
        <taxon>Cystobacterineae</taxon>
        <taxon>Myxococcaceae</taxon>
        <taxon>Corallococcus</taxon>
    </lineage>
</organism>
<evidence type="ECO:0000256" key="1">
    <source>
        <dbReference type="SAM" id="SignalP"/>
    </source>
</evidence>
<feature type="chain" id="PRO_5047249622" description="Lipoprotein" evidence="1">
    <location>
        <begin position="21"/>
        <end position="128"/>
    </location>
</feature>
<dbReference type="EMBL" id="JAAIYO010000009">
    <property type="protein sequence ID" value="MBE4751769.1"/>
    <property type="molecule type" value="Genomic_DNA"/>
</dbReference>
<name>A0ABR9PV76_9BACT</name>
<evidence type="ECO:0008006" key="4">
    <source>
        <dbReference type="Google" id="ProtNLM"/>
    </source>
</evidence>
<gene>
    <name evidence="2" type="ORF">G4177_26720</name>
</gene>
<protein>
    <recommendedName>
        <fullName evidence="4">Lipoprotein</fullName>
    </recommendedName>
</protein>
<evidence type="ECO:0000313" key="2">
    <source>
        <dbReference type="EMBL" id="MBE4751769.1"/>
    </source>
</evidence>
<evidence type="ECO:0000313" key="3">
    <source>
        <dbReference type="Proteomes" id="UP001516472"/>
    </source>
</evidence>
<accession>A0ABR9PV76</accession>
<keyword evidence="1" id="KW-0732">Signal</keyword>